<reference evidence="1 2" key="1">
    <citation type="submission" date="2018-02" db="EMBL/GenBank/DDBJ databases">
        <title>The genomes of Aspergillus section Nigri reveals drivers in fungal speciation.</title>
        <authorList>
            <consortium name="DOE Joint Genome Institute"/>
            <person name="Vesth T.C."/>
            <person name="Nybo J."/>
            <person name="Theobald S."/>
            <person name="Brandl J."/>
            <person name="Frisvad J.C."/>
            <person name="Nielsen K.F."/>
            <person name="Lyhne E.K."/>
            <person name="Kogle M.E."/>
            <person name="Kuo A."/>
            <person name="Riley R."/>
            <person name="Clum A."/>
            <person name="Nolan M."/>
            <person name="Lipzen A."/>
            <person name="Salamov A."/>
            <person name="Henrissat B."/>
            <person name="Wiebenga A."/>
            <person name="De vries R.P."/>
            <person name="Grigoriev I.V."/>
            <person name="Mortensen U.H."/>
            <person name="Andersen M.R."/>
            <person name="Baker S.E."/>
        </authorList>
    </citation>
    <scope>NUCLEOTIDE SEQUENCE [LARGE SCALE GENOMIC DNA]</scope>
    <source>
        <strain evidence="1 2">CBS 313.89</strain>
    </source>
</reference>
<proteinExistence type="predicted"/>
<dbReference type="RefSeq" id="XP_040795566.1">
    <property type="nucleotide sequence ID" value="XM_040940533.1"/>
</dbReference>
<dbReference type="Proteomes" id="UP000249789">
    <property type="component" value="Unassembled WGS sequence"/>
</dbReference>
<keyword evidence="2" id="KW-1185">Reference proteome</keyword>
<dbReference type="EMBL" id="KZ824717">
    <property type="protein sequence ID" value="RAK71554.1"/>
    <property type="molecule type" value="Genomic_DNA"/>
</dbReference>
<accession>A0A8G1VW29</accession>
<sequence length="155" mass="17486">MIPLRSANHLIFSSSTLISSQQDGIIWGRDPWGRWTEGGFDGDGGGEFGGEGQHWGVVDWGYSTFTQPPIPPPSDRITQRELVEFQYSILPSQKSNHVHGGRDRGRTHLFKSIVSMCVCIIRFAEHNHVIELPLITTRSFCPGWWRARIVREGKG</sequence>
<organism evidence="1 2">
    <name type="scientific">Aspergillus fijiensis CBS 313.89</name>
    <dbReference type="NCBI Taxonomy" id="1448319"/>
    <lineage>
        <taxon>Eukaryota</taxon>
        <taxon>Fungi</taxon>
        <taxon>Dikarya</taxon>
        <taxon>Ascomycota</taxon>
        <taxon>Pezizomycotina</taxon>
        <taxon>Eurotiomycetes</taxon>
        <taxon>Eurotiomycetidae</taxon>
        <taxon>Eurotiales</taxon>
        <taxon>Aspergillaceae</taxon>
        <taxon>Aspergillus</taxon>
    </lineage>
</organism>
<dbReference type="GeneID" id="63857866"/>
<protein>
    <submittedName>
        <fullName evidence="1">Uncharacterized protein</fullName>
    </submittedName>
</protein>
<gene>
    <name evidence="1" type="ORF">BO72DRAFT_313807</name>
</gene>
<name>A0A8G1VW29_9EURO</name>
<dbReference type="AlphaFoldDB" id="A0A8G1VW29"/>
<evidence type="ECO:0000313" key="2">
    <source>
        <dbReference type="Proteomes" id="UP000249789"/>
    </source>
</evidence>
<dbReference type="VEuPathDB" id="FungiDB:BO72DRAFT_313807"/>
<evidence type="ECO:0000313" key="1">
    <source>
        <dbReference type="EMBL" id="RAK71554.1"/>
    </source>
</evidence>